<gene>
    <name evidence="3" type="ORF">H6G83_09200</name>
</gene>
<evidence type="ECO:0000313" key="4">
    <source>
        <dbReference type="Proteomes" id="UP000661112"/>
    </source>
</evidence>
<dbReference type="Pfam" id="PF13374">
    <property type="entry name" value="TPR_10"/>
    <property type="match status" value="1"/>
</dbReference>
<feature type="repeat" description="TPR" evidence="1">
    <location>
        <begin position="556"/>
        <end position="589"/>
    </location>
</feature>
<proteinExistence type="predicted"/>
<dbReference type="PANTHER" id="PTHR10098:SF108">
    <property type="entry name" value="TETRATRICOPEPTIDE REPEAT PROTEIN 28"/>
    <property type="match status" value="1"/>
</dbReference>
<accession>A0ABR8D0S0</accession>
<dbReference type="SMART" id="SM00028">
    <property type="entry name" value="TPR"/>
    <property type="match status" value="9"/>
</dbReference>
<feature type="domain" description="CHAT" evidence="2">
    <location>
        <begin position="740"/>
        <end position="1080"/>
    </location>
</feature>
<dbReference type="PROSITE" id="PS50005">
    <property type="entry name" value="TPR"/>
    <property type="match status" value="1"/>
</dbReference>
<evidence type="ECO:0000313" key="3">
    <source>
        <dbReference type="EMBL" id="MBD2500785.1"/>
    </source>
</evidence>
<evidence type="ECO:0000256" key="1">
    <source>
        <dbReference type="PROSITE-ProRule" id="PRU00339"/>
    </source>
</evidence>
<organism evidence="3 4">
    <name type="scientific">Anabaena azotica FACHB-119</name>
    <dbReference type="NCBI Taxonomy" id="947527"/>
    <lineage>
        <taxon>Bacteria</taxon>
        <taxon>Bacillati</taxon>
        <taxon>Cyanobacteriota</taxon>
        <taxon>Cyanophyceae</taxon>
        <taxon>Nostocales</taxon>
        <taxon>Nostocaceae</taxon>
        <taxon>Anabaena</taxon>
        <taxon>Anabaena azotica</taxon>
    </lineage>
</organism>
<sequence length="1083" mass="122441">MNEQRLQAYYQLIKNLLDCPSGEETEILAANRELLDADFVQVLIAEAENFAQQGEEDIAEWLRNLATSLTSKTQSISEEDIQTYLQFILEVLRTTEESEGDAQVIYPLLAANTDKLDDIFAELLRLLATNALAEADRAEYIAAVIGNFSNLIQHFPLGSKANNIEIAIAGYEIAFSVYTRSIFPEQWATTQNNLGNAYSDRILGDRAGNLEQAIAAFHAALEVRTRNTFPVDWATTQNNLGNGYSERILGDRADNLEQAITAYKAALEVKTRNGFPEQWAGTQNNLGTAYSDRILGDRADNLEQAIAAYKAALEVRTRSTFPEQWAMTQNNLGTAYSDRILGDRADNLEQAIAAFHAALEVYTSTAFPEQWAMTQNNLGTAYSDRILGDRADNLEQAIAAFHAALEVYTSTTFPEQWATTQNNLGTAYRNRVLGDRADNLEQAIAAFHAALEVYTSTAFPEQWAGTQNNLGNAYRNRILGDRADNLEQAITAYKAALEVRTRSTFPEQWAMTQNNLGTAYSERMLGGRTDNLEQAIAAFHAALEIRTRTAFPQNHAGTLFNLGSLYQEEQQFNSAYNTFAQAIATVEALRGEINAGDNLGEEAKRKQAEEWNKLYRRMVEVCLALGKDNEAIEYIERSKTRYLVELLSKADSINQENLPDIDSNIRFAQIQNLLDDETVIIQWYIFTDCFRAFIITKNHQPSIWQSTSEDLDNLINWTDNYLQIYFENKRKWRYQLNEQLTQLNQILHLNQIISLIPSQYKKLILIPHRYLHLFPLHAVPLVNNDSSKPEYLFDRFPHGVSYAPSNQLLRFTQRQAQKLATPELNQFSNLFAIQNPTNDLAFTDIEVETIAADFQPQQILKHHQATKAGLTATPTNENLSNSQWLHFSCHGYFNFSFPLKSGLQLADAVVSNIPSTINSSSYLIIDDETAIDLDKCLTLEDIFQLNLNNCRLVCLSACETGFIDPINDSDEYIGLTSGFIRAGATNIISSLWAVSDFHTALLMIKFYENLPIYQYNVSLALNHTQAWLRQATQGEIVKWVKGKTNMQNTQQQKIIKLLQEYRPKQQPFKRPEFWAAFCAISPV</sequence>
<dbReference type="RefSeq" id="WP_190470305.1">
    <property type="nucleotide sequence ID" value="NZ_JACJSG010000010.1"/>
</dbReference>
<keyword evidence="1" id="KW-0802">TPR repeat</keyword>
<dbReference type="InterPro" id="IPR024983">
    <property type="entry name" value="CHAT_dom"/>
</dbReference>
<protein>
    <submittedName>
        <fullName evidence="3">Tetratricopeptide repeat protein</fullName>
    </submittedName>
</protein>
<name>A0ABR8D0S0_9NOST</name>
<keyword evidence="4" id="KW-1185">Reference proteome</keyword>
<dbReference type="InterPro" id="IPR019734">
    <property type="entry name" value="TPR_rpt"/>
</dbReference>
<dbReference type="PANTHER" id="PTHR10098">
    <property type="entry name" value="RAPSYN-RELATED"/>
    <property type="match status" value="1"/>
</dbReference>
<dbReference type="Pfam" id="PF12770">
    <property type="entry name" value="CHAT"/>
    <property type="match status" value="1"/>
</dbReference>
<dbReference type="Gene3D" id="1.25.40.10">
    <property type="entry name" value="Tetratricopeptide repeat domain"/>
    <property type="match status" value="3"/>
</dbReference>
<comment type="caution">
    <text evidence="3">The sequence shown here is derived from an EMBL/GenBank/DDBJ whole genome shotgun (WGS) entry which is preliminary data.</text>
</comment>
<evidence type="ECO:0000259" key="2">
    <source>
        <dbReference type="Pfam" id="PF12770"/>
    </source>
</evidence>
<dbReference type="Proteomes" id="UP000661112">
    <property type="component" value="Unassembled WGS sequence"/>
</dbReference>
<reference evidence="3 4" key="1">
    <citation type="journal article" date="2020" name="ISME J.">
        <title>Comparative genomics reveals insights into cyanobacterial evolution and habitat adaptation.</title>
        <authorList>
            <person name="Chen M.Y."/>
            <person name="Teng W.K."/>
            <person name="Zhao L."/>
            <person name="Hu C.X."/>
            <person name="Zhou Y.K."/>
            <person name="Han B.P."/>
            <person name="Song L.R."/>
            <person name="Shu W.S."/>
        </authorList>
    </citation>
    <scope>NUCLEOTIDE SEQUENCE [LARGE SCALE GENOMIC DNA]</scope>
    <source>
        <strain evidence="3 4">FACHB-119</strain>
    </source>
</reference>
<dbReference type="SUPFAM" id="SSF48452">
    <property type="entry name" value="TPR-like"/>
    <property type="match status" value="3"/>
</dbReference>
<dbReference type="EMBL" id="JACJSG010000010">
    <property type="protein sequence ID" value="MBD2500785.1"/>
    <property type="molecule type" value="Genomic_DNA"/>
</dbReference>
<dbReference type="InterPro" id="IPR011990">
    <property type="entry name" value="TPR-like_helical_dom_sf"/>
</dbReference>